<organism evidence="2">
    <name type="scientific">Schizaphis graminum</name>
    <name type="common">Green bug aphid</name>
    <dbReference type="NCBI Taxonomy" id="13262"/>
    <lineage>
        <taxon>Eukaryota</taxon>
        <taxon>Metazoa</taxon>
        <taxon>Ecdysozoa</taxon>
        <taxon>Arthropoda</taxon>
        <taxon>Hexapoda</taxon>
        <taxon>Insecta</taxon>
        <taxon>Pterygota</taxon>
        <taxon>Neoptera</taxon>
        <taxon>Paraneoptera</taxon>
        <taxon>Hemiptera</taxon>
        <taxon>Sternorrhyncha</taxon>
        <taxon>Aphidomorpha</taxon>
        <taxon>Aphidoidea</taxon>
        <taxon>Aphididae</taxon>
        <taxon>Aphidini</taxon>
        <taxon>Schizaphis</taxon>
    </lineage>
</organism>
<dbReference type="PANTHER" id="PTHR35385">
    <property type="entry name" value="PROTEIN B, PUTATIVE-RELATED-RELATED"/>
    <property type="match status" value="1"/>
</dbReference>
<proteinExistence type="predicted"/>
<dbReference type="EMBL" id="GGMR01016160">
    <property type="protein sequence ID" value="MBY28779.1"/>
    <property type="molecule type" value="Transcribed_RNA"/>
</dbReference>
<accession>A0A2S2PH68</accession>
<gene>
    <name evidence="2" type="ORF">g.89051</name>
</gene>
<keyword evidence="1" id="KW-0812">Transmembrane</keyword>
<sequence>MYVDNMHDLENSITEIRNMSTKFNNFVQRFEKNYNRKEQWITFYRLHILYRNHETNNYAEASIRVIKDILLSRTKAYNAVALVDFIVNVGENYFTLRLLDHAHERHSESHRLYSKLCFIPRFTYTVQIFFNASSFISCGTFFIFADYFQIQHNL</sequence>
<reference evidence="2" key="1">
    <citation type="submission" date="2018-04" db="EMBL/GenBank/DDBJ databases">
        <title>Transcriptome of Schizaphis graminum biotype I.</title>
        <authorList>
            <person name="Scully E.D."/>
            <person name="Geib S.M."/>
            <person name="Palmer N.A."/>
            <person name="Koch K."/>
            <person name="Bradshaw J."/>
            <person name="Heng-Moss T."/>
            <person name="Sarath G."/>
        </authorList>
    </citation>
    <scope>NUCLEOTIDE SEQUENCE</scope>
</reference>
<keyword evidence="1" id="KW-1133">Transmembrane helix</keyword>
<evidence type="ECO:0000256" key="1">
    <source>
        <dbReference type="SAM" id="Phobius"/>
    </source>
</evidence>
<evidence type="ECO:0000313" key="2">
    <source>
        <dbReference type="EMBL" id="MBY28779.1"/>
    </source>
</evidence>
<protein>
    <submittedName>
        <fullName evidence="2">Uncharacterized protein</fullName>
    </submittedName>
</protein>
<feature type="transmembrane region" description="Helical" evidence="1">
    <location>
        <begin position="128"/>
        <end position="148"/>
    </location>
</feature>
<dbReference type="AlphaFoldDB" id="A0A2S2PH68"/>
<keyword evidence="1" id="KW-0472">Membrane</keyword>
<dbReference type="PANTHER" id="PTHR35385:SF2">
    <property type="entry name" value="PROTEIN B, PUTATIVE-RELATED"/>
    <property type="match status" value="1"/>
</dbReference>
<name>A0A2S2PH68_SCHGA</name>